<gene>
    <name evidence="2" type="ORF">OCBIM_22029726mg</name>
</gene>
<protein>
    <submittedName>
        <fullName evidence="2">Uncharacterized protein</fullName>
    </submittedName>
</protein>
<organism evidence="2">
    <name type="scientific">Octopus bimaculoides</name>
    <name type="common">California two-spotted octopus</name>
    <dbReference type="NCBI Taxonomy" id="37653"/>
    <lineage>
        <taxon>Eukaryota</taxon>
        <taxon>Metazoa</taxon>
        <taxon>Spiralia</taxon>
        <taxon>Lophotrochozoa</taxon>
        <taxon>Mollusca</taxon>
        <taxon>Cephalopoda</taxon>
        <taxon>Coleoidea</taxon>
        <taxon>Octopodiformes</taxon>
        <taxon>Octopoda</taxon>
        <taxon>Incirrata</taxon>
        <taxon>Octopodidae</taxon>
        <taxon>Octopus</taxon>
    </lineage>
</organism>
<feature type="transmembrane region" description="Helical" evidence="1">
    <location>
        <begin position="33"/>
        <end position="56"/>
    </location>
</feature>
<proteinExistence type="predicted"/>
<evidence type="ECO:0000256" key="1">
    <source>
        <dbReference type="SAM" id="Phobius"/>
    </source>
</evidence>
<sequence>MKLQDNEMYFHQLDLLVTLNIKLCVIINAHMDIFIYVLSLMLMIYSCILTFVYIWFNII</sequence>
<name>A0A0L8GQL3_OCTBM</name>
<reference evidence="2" key="1">
    <citation type="submission" date="2015-07" db="EMBL/GenBank/DDBJ databases">
        <title>MeaNS - Measles Nucleotide Surveillance Program.</title>
        <authorList>
            <person name="Tran T."/>
            <person name="Druce J."/>
        </authorList>
    </citation>
    <scope>NUCLEOTIDE SEQUENCE</scope>
    <source>
        <strain evidence="2">UCB-OBI-ISO-001</strain>
        <tissue evidence="2">Gonad</tissue>
    </source>
</reference>
<keyword evidence="1" id="KW-0812">Transmembrane</keyword>
<keyword evidence="1" id="KW-0472">Membrane</keyword>
<dbReference type="EMBL" id="KQ420813">
    <property type="protein sequence ID" value="KOF79273.1"/>
    <property type="molecule type" value="Genomic_DNA"/>
</dbReference>
<keyword evidence="1" id="KW-1133">Transmembrane helix</keyword>
<accession>A0A0L8GQL3</accession>
<evidence type="ECO:0000313" key="2">
    <source>
        <dbReference type="EMBL" id="KOF79273.1"/>
    </source>
</evidence>
<dbReference type="AlphaFoldDB" id="A0A0L8GQL3"/>